<keyword evidence="2 3" id="KW-0456">Lyase</keyword>
<comment type="subcellular location">
    <subcellularLocation>
        <location evidence="3">Secreted</location>
    </subcellularLocation>
</comment>
<evidence type="ECO:0000256" key="1">
    <source>
        <dbReference type="ARBA" id="ARBA00010980"/>
    </source>
</evidence>
<keyword evidence="3" id="KW-0624">Polysaccharide degradation</keyword>
<dbReference type="Pfam" id="PF00544">
    <property type="entry name" value="Pectate_lyase_4"/>
    <property type="match status" value="1"/>
</dbReference>
<dbReference type="GO" id="GO:0005576">
    <property type="term" value="C:extracellular region"/>
    <property type="evidence" value="ECO:0007669"/>
    <property type="project" value="UniProtKB-SubCell"/>
</dbReference>
<dbReference type="PANTHER" id="PTHR31683">
    <property type="entry name" value="PECTATE LYASE 18-RELATED"/>
    <property type="match status" value="1"/>
</dbReference>
<keyword evidence="3" id="KW-0964">Secreted</keyword>
<dbReference type="InterPro" id="IPR011050">
    <property type="entry name" value="Pectin_lyase_fold/virulence"/>
</dbReference>
<reference evidence="5" key="1">
    <citation type="submission" date="2021-01" db="EMBL/GenBank/DDBJ databases">
        <authorList>
            <person name="Kaushik A."/>
        </authorList>
    </citation>
    <scope>NUCLEOTIDE SEQUENCE</scope>
    <source>
        <strain evidence="5">AG5</strain>
    </source>
</reference>
<dbReference type="GO" id="GO:0000272">
    <property type="term" value="P:polysaccharide catabolic process"/>
    <property type="evidence" value="ECO:0007669"/>
    <property type="project" value="UniProtKB-KW"/>
</dbReference>
<dbReference type="SUPFAM" id="SSF51126">
    <property type="entry name" value="Pectin lyase-like"/>
    <property type="match status" value="1"/>
</dbReference>
<name>A0A8H3HS20_9AGAM</name>
<dbReference type="Gene3D" id="2.160.20.10">
    <property type="entry name" value="Single-stranded right-handed beta-helix, Pectin lyase-like"/>
    <property type="match status" value="1"/>
</dbReference>
<proteinExistence type="inferred from homology"/>
<feature type="domain" description="Pectate lyase" evidence="4">
    <location>
        <begin position="51"/>
        <end position="262"/>
    </location>
</feature>
<gene>
    <name evidence="5" type="ORF">RDB_LOCUS13348</name>
</gene>
<evidence type="ECO:0000313" key="5">
    <source>
        <dbReference type="EMBL" id="CAE7068258.1"/>
    </source>
</evidence>
<dbReference type="EMBL" id="CAJNJQ010000288">
    <property type="protein sequence ID" value="CAE7068258.1"/>
    <property type="molecule type" value="Genomic_DNA"/>
</dbReference>
<evidence type="ECO:0000256" key="2">
    <source>
        <dbReference type="ARBA" id="ARBA00023239"/>
    </source>
</evidence>
<evidence type="ECO:0000256" key="3">
    <source>
        <dbReference type="RuleBase" id="RU361173"/>
    </source>
</evidence>
<dbReference type="SMART" id="SM00656">
    <property type="entry name" value="Amb_all"/>
    <property type="match status" value="1"/>
</dbReference>
<dbReference type="InterPro" id="IPR002022">
    <property type="entry name" value="Pec_lyase"/>
</dbReference>
<dbReference type="Proteomes" id="UP000663827">
    <property type="component" value="Unassembled WGS sequence"/>
</dbReference>
<comment type="caution">
    <text evidence="5">The sequence shown here is derived from an EMBL/GenBank/DDBJ whole genome shotgun (WGS) entry which is preliminary data.</text>
</comment>
<evidence type="ECO:0000259" key="4">
    <source>
        <dbReference type="SMART" id="SM00656"/>
    </source>
</evidence>
<dbReference type="AlphaFoldDB" id="A0A8H3HS20"/>
<dbReference type="PANTHER" id="PTHR31683:SF18">
    <property type="entry name" value="PECTATE LYASE 21-RELATED"/>
    <property type="match status" value="1"/>
</dbReference>
<dbReference type="InterPro" id="IPR012334">
    <property type="entry name" value="Pectin_lyas_fold"/>
</dbReference>
<evidence type="ECO:0000313" key="6">
    <source>
        <dbReference type="Proteomes" id="UP000663827"/>
    </source>
</evidence>
<protein>
    <recommendedName>
        <fullName evidence="4">Pectate lyase domain-containing protein</fullName>
    </recommendedName>
</protein>
<accession>A0A8H3HS20</accession>
<organism evidence="5 6">
    <name type="scientific">Rhizoctonia solani</name>
    <dbReference type="NCBI Taxonomy" id="456999"/>
    <lineage>
        <taxon>Eukaryota</taxon>
        <taxon>Fungi</taxon>
        <taxon>Dikarya</taxon>
        <taxon>Basidiomycota</taxon>
        <taxon>Agaricomycotina</taxon>
        <taxon>Agaricomycetes</taxon>
        <taxon>Cantharellales</taxon>
        <taxon>Ceratobasidiaceae</taxon>
        <taxon>Rhizoctonia</taxon>
    </lineage>
</organism>
<keyword evidence="3" id="KW-0119">Carbohydrate metabolism</keyword>
<dbReference type="InterPro" id="IPR045032">
    <property type="entry name" value="PEL"/>
</dbReference>
<comment type="similarity">
    <text evidence="1 3">Belongs to the polysaccharide lyase 1 family.</text>
</comment>
<dbReference type="GO" id="GO:0030570">
    <property type="term" value="F:pectate lyase activity"/>
    <property type="evidence" value="ECO:0007669"/>
    <property type="project" value="InterPro"/>
</dbReference>
<sequence>MKLSSAIFVSFGLGITFANPLVIKRASTSDKATIGHATLSGYLGHSTTGGGSATPVTVTTLSSLKIAVSGSTAKVVIVSGTIAGAEVVRVGSNTSILGKPGATLSGIGLRVLDASNVIIRNLKINEVLANAGNHIGVQAANRIWIDSVEVWADRDHDKDYYDGLLDITRGTYATSVTNSYLHDNWKGSLVGHSDSNESEDVAIQITYAYNKWYNLSSRTPYVRFGHSHIFSSYFLSVNDAIFGVNGATLFVQNNVFEMVDVALYTNTDACADATGNAFGDAIVNYTPCTPQTAPYPYSLVAVGSVKSYVNTNAGARLSF</sequence>